<comment type="caution">
    <text evidence="4">The sequence shown here is derived from an EMBL/GenBank/DDBJ whole genome shotgun (WGS) entry which is preliminary data.</text>
</comment>
<organism evidence="4 5">
    <name type="scientific">Seonamhaeicola maritimus</name>
    <dbReference type="NCBI Taxonomy" id="2591822"/>
    <lineage>
        <taxon>Bacteria</taxon>
        <taxon>Pseudomonadati</taxon>
        <taxon>Bacteroidota</taxon>
        <taxon>Flavobacteriia</taxon>
        <taxon>Flavobacteriales</taxon>
        <taxon>Flavobacteriaceae</taxon>
    </lineage>
</organism>
<dbReference type="SMART" id="SM00342">
    <property type="entry name" value="HTH_ARAC"/>
    <property type="match status" value="1"/>
</dbReference>
<dbReference type="RefSeq" id="WP_147767282.1">
    <property type="nucleotide sequence ID" value="NZ_VRKQ01000008.1"/>
</dbReference>
<dbReference type="GO" id="GO:0003700">
    <property type="term" value="F:DNA-binding transcription factor activity"/>
    <property type="evidence" value="ECO:0007669"/>
    <property type="project" value="InterPro"/>
</dbReference>
<evidence type="ECO:0000256" key="1">
    <source>
        <dbReference type="ARBA" id="ARBA00023015"/>
    </source>
</evidence>
<name>A0A5C7GN33_9FLAO</name>
<dbReference type="Proteomes" id="UP000321080">
    <property type="component" value="Unassembled WGS sequence"/>
</dbReference>
<feature type="domain" description="HTH araC/xylS-type" evidence="3">
    <location>
        <begin position="188"/>
        <end position="284"/>
    </location>
</feature>
<dbReference type="InterPro" id="IPR009057">
    <property type="entry name" value="Homeodomain-like_sf"/>
</dbReference>
<accession>A0A5C7GN33</accession>
<sequence length="284" mass="32569">MLRDIIEINDFTILVEEAKVNEPTLDSCFFDEPIIAVAFYGEGNVDLTVKYTNEEKVFNHTKGLALSFFADDKVKFVHAVSASKPLQCLVIATSTKTIDNLPNQEGELFGEMLNELVNPSKNYVEGPSFIMTPEMQIIVDSLFNIKYEGKTKMMFFRSQITTLLSHFFGQLAILKTEKIKTYERKKLILARDILLQNIDNPPSLNEISKEIGLNTFKLKKEFKAFFGVPVFKYLQNERLTLAHKMIRNQEMSVQEASWHVGYDSLSSFSNAFEKKFGYRPSQIK</sequence>
<evidence type="ECO:0000313" key="5">
    <source>
        <dbReference type="Proteomes" id="UP000321080"/>
    </source>
</evidence>
<dbReference type="EMBL" id="VRKQ01000008">
    <property type="protein sequence ID" value="TXG39713.1"/>
    <property type="molecule type" value="Genomic_DNA"/>
</dbReference>
<dbReference type="PANTHER" id="PTHR47893:SF1">
    <property type="entry name" value="REGULATORY PROTEIN PCHR"/>
    <property type="match status" value="1"/>
</dbReference>
<proteinExistence type="predicted"/>
<dbReference type="PANTHER" id="PTHR47893">
    <property type="entry name" value="REGULATORY PROTEIN PCHR"/>
    <property type="match status" value="1"/>
</dbReference>
<evidence type="ECO:0000256" key="2">
    <source>
        <dbReference type="ARBA" id="ARBA00023163"/>
    </source>
</evidence>
<dbReference type="OrthoDB" id="799767at2"/>
<dbReference type="InterPro" id="IPR018060">
    <property type="entry name" value="HTH_AraC"/>
</dbReference>
<dbReference type="Gene3D" id="1.10.10.60">
    <property type="entry name" value="Homeodomain-like"/>
    <property type="match status" value="2"/>
</dbReference>
<keyword evidence="5" id="KW-1185">Reference proteome</keyword>
<keyword evidence="1" id="KW-0805">Transcription regulation</keyword>
<dbReference type="GO" id="GO:0043565">
    <property type="term" value="F:sequence-specific DNA binding"/>
    <property type="evidence" value="ECO:0007669"/>
    <property type="project" value="InterPro"/>
</dbReference>
<dbReference type="SUPFAM" id="SSF46689">
    <property type="entry name" value="Homeodomain-like"/>
    <property type="match status" value="2"/>
</dbReference>
<dbReference type="Pfam" id="PF12833">
    <property type="entry name" value="HTH_18"/>
    <property type="match status" value="1"/>
</dbReference>
<dbReference type="PROSITE" id="PS01124">
    <property type="entry name" value="HTH_ARAC_FAMILY_2"/>
    <property type="match status" value="1"/>
</dbReference>
<protein>
    <submittedName>
        <fullName evidence="4">Helix-turn-helix transcriptional regulator</fullName>
    </submittedName>
</protein>
<dbReference type="InterPro" id="IPR053142">
    <property type="entry name" value="PchR_regulatory_protein"/>
</dbReference>
<gene>
    <name evidence="4" type="ORF">FUA22_07560</name>
</gene>
<evidence type="ECO:0000313" key="4">
    <source>
        <dbReference type="EMBL" id="TXG39713.1"/>
    </source>
</evidence>
<keyword evidence="2" id="KW-0804">Transcription</keyword>
<reference evidence="4 5" key="1">
    <citation type="submission" date="2019-08" db="EMBL/GenBank/DDBJ databases">
        <title>Seonamhaeicola sediminis sp. nov., isolated from marine sediment.</title>
        <authorList>
            <person name="Cao W.R."/>
        </authorList>
    </citation>
    <scope>NUCLEOTIDE SEQUENCE [LARGE SCALE GENOMIC DNA]</scope>
    <source>
        <strain evidence="4 5">1505</strain>
    </source>
</reference>
<dbReference type="AlphaFoldDB" id="A0A5C7GN33"/>
<evidence type="ECO:0000259" key="3">
    <source>
        <dbReference type="PROSITE" id="PS01124"/>
    </source>
</evidence>